<keyword evidence="1" id="KW-0812">Transmembrane</keyword>
<dbReference type="EMBL" id="AAHDHY010000035">
    <property type="protein sequence ID" value="EBU8272196.1"/>
    <property type="molecule type" value="Genomic_DNA"/>
</dbReference>
<sequence length="104" mass="12139">MFISTGWLITIAILVIYGFYKTESAHLRQIGRMSIQVKELENRVECLDLVIHNYDESIRADVEDWITHSCDRLCVDQMLKYKNGNVLAFCYTHSRNILKSLNGR</sequence>
<protein>
    <submittedName>
        <fullName evidence="2">Uncharacterized protein</fullName>
    </submittedName>
</protein>
<evidence type="ECO:0000256" key="1">
    <source>
        <dbReference type="SAM" id="Phobius"/>
    </source>
</evidence>
<keyword evidence="1" id="KW-0472">Membrane</keyword>
<proteinExistence type="predicted"/>
<name>A0A5V6RML7_SALNE</name>
<dbReference type="AlphaFoldDB" id="A0A5V6RML7"/>
<keyword evidence="1" id="KW-1133">Transmembrane helix</keyword>
<gene>
    <name evidence="2" type="ORF">DLL80_23805</name>
</gene>
<feature type="transmembrane region" description="Helical" evidence="1">
    <location>
        <begin position="6"/>
        <end position="22"/>
    </location>
</feature>
<accession>A0A5V6RML7</accession>
<reference evidence="2" key="1">
    <citation type="submission" date="2018-05" db="EMBL/GenBank/DDBJ databases">
        <authorList>
            <person name="Ashton P.M."/>
            <person name="Dallman T."/>
            <person name="Nair S."/>
            <person name="De Pinna E."/>
            <person name="Peters T."/>
            <person name="Grant K."/>
        </authorList>
    </citation>
    <scope>NUCLEOTIDE SEQUENCE</scope>
    <source>
        <strain evidence="2">412137</strain>
    </source>
</reference>
<comment type="caution">
    <text evidence="2">The sequence shown here is derived from an EMBL/GenBank/DDBJ whole genome shotgun (WGS) entry which is preliminary data.</text>
</comment>
<evidence type="ECO:0000313" key="2">
    <source>
        <dbReference type="EMBL" id="EBU8272196.1"/>
    </source>
</evidence>
<organism evidence="2">
    <name type="scientific">Salmonella newport</name>
    <dbReference type="NCBI Taxonomy" id="108619"/>
    <lineage>
        <taxon>Bacteria</taxon>
        <taxon>Pseudomonadati</taxon>
        <taxon>Pseudomonadota</taxon>
        <taxon>Gammaproteobacteria</taxon>
        <taxon>Enterobacterales</taxon>
        <taxon>Enterobacteriaceae</taxon>
        <taxon>Salmonella</taxon>
    </lineage>
</organism>